<evidence type="ECO:0000313" key="1">
    <source>
        <dbReference type="EMBL" id="AIF07702.1"/>
    </source>
</evidence>
<protein>
    <submittedName>
        <fullName evidence="1">Uncharacterized protein</fullName>
    </submittedName>
</protein>
<accession>A0A075GZI7</accession>
<sequence length="141" mass="16255">MKKIVSNIDEEIGYLYSQLRYHNDCFEADLLPKLKKSRPIFRIQNIKSSKFSTTEKGKDVMNDAAELFYKIERVYISASFLGVKKRLPKKHVKDIKGLKQASINLMESMLGNMIKAVGKNQGKLLKSQILDNLEFLSKLDR</sequence>
<reference evidence="1" key="1">
    <citation type="journal article" date="2014" name="Genome Biol. Evol.">
        <title>Pangenome evidence for extensive interdomain horizontal transfer affecting lineage core and shell genes in uncultured planktonic thaumarchaeota and euryarchaeota.</title>
        <authorList>
            <person name="Deschamps P."/>
            <person name="Zivanovic Y."/>
            <person name="Moreira D."/>
            <person name="Rodriguez-Valera F."/>
            <person name="Lopez-Garcia P."/>
        </authorList>
    </citation>
    <scope>NUCLEOTIDE SEQUENCE</scope>
</reference>
<proteinExistence type="predicted"/>
<dbReference type="AlphaFoldDB" id="A0A075GZI7"/>
<dbReference type="EMBL" id="KF900810">
    <property type="protein sequence ID" value="AIF07702.1"/>
    <property type="molecule type" value="Genomic_DNA"/>
</dbReference>
<name>A0A075GZI7_9ARCH</name>
<organism evidence="1">
    <name type="scientific">uncultured marine thaumarchaeote KM3_23_E01</name>
    <dbReference type="NCBI Taxonomy" id="1456099"/>
    <lineage>
        <taxon>Archaea</taxon>
        <taxon>Nitrososphaerota</taxon>
        <taxon>environmental samples</taxon>
    </lineage>
</organism>